<organism evidence="1">
    <name type="scientific">freshwater metagenome</name>
    <dbReference type="NCBI Taxonomy" id="449393"/>
    <lineage>
        <taxon>unclassified sequences</taxon>
        <taxon>metagenomes</taxon>
        <taxon>ecological metagenomes</taxon>
    </lineage>
</organism>
<gene>
    <name evidence="1" type="ORF">UFOPK3772_02641</name>
</gene>
<name>A0A6J7LAQ8_9ZZZZ</name>
<reference evidence="1" key="1">
    <citation type="submission" date="2020-05" db="EMBL/GenBank/DDBJ databases">
        <authorList>
            <person name="Chiriac C."/>
            <person name="Salcher M."/>
            <person name="Ghai R."/>
            <person name="Kavagutti S V."/>
        </authorList>
    </citation>
    <scope>NUCLEOTIDE SEQUENCE</scope>
</reference>
<accession>A0A6J7LAQ8</accession>
<protein>
    <submittedName>
        <fullName evidence="1">Unannotated protein</fullName>
    </submittedName>
</protein>
<evidence type="ECO:0000313" key="1">
    <source>
        <dbReference type="EMBL" id="CAB4965336.1"/>
    </source>
</evidence>
<dbReference type="EMBL" id="CAFBNE010000109">
    <property type="protein sequence ID" value="CAB4965336.1"/>
    <property type="molecule type" value="Genomic_DNA"/>
</dbReference>
<dbReference type="AlphaFoldDB" id="A0A6J7LAQ8"/>
<proteinExistence type="predicted"/>
<sequence>MGNESVLGEGEVLFSAPTAVKAAFLGAGWSWKWRFQMFS</sequence>